<organism evidence="1 2">
    <name type="scientific">Rhizophagus irregularis (strain DAOM 181602 / DAOM 197198 / MUCL 43194)</name>
    <name type="common">Arbuscular mycorrhizal fungus</name>
    <name type="synonym">Glomus intraradices</name>
    <dbReference type="NCBI Taxonomy" id="747089"/>
    <lineage>
        <taxon>Eukaryota</taxon>
        <taxon>Fungi</taxon>
        <taxon>Fungi incertae sedis</taxon>
        <taxon>Mucoromycota</taxon>
        <taxon>Glomeromycotina</taxon>
        <taxon>Glomeromycetes</taxon>
        <taxon>Glomerales</taxon>
        <taxon>Glomeraceae</taxon>
        <taxon>Rhizophagus</taxon>
    </lineage>
</organism>
<reference evidence="1 2" key="2">
    <citation type="journal article" date="2018" name="New Phytol.">
        <title>High intraspecific genome diversity in the model arbuscular mycorrhizal symbiont Rhizophagus irregularis.</title>
        <authorList>
            <person name="Chen E.C.H."/>
            <person name="Morin E."/>
            <person name="Beaudet D."/>
            <person name="Noel J."/>
            <person name="Yildirir G."/>
            <person name="Ndikumana S."/>
            <person name="Charron P."/>
            <person name="St-Onge C."/>
            <person name="Giorgi J."/>
            <person name="Kruger M."/>
            <person name="Marton T."/>
            <person name="Ropars J."/>
            <person name="Grigoriev I.V."/>
            <person name="Hainaut M."/>
            <person name="Henrissat B."/>
            <person name="Roux C."/>
            <person name="Martin F."/>
            <person name="Corradi N."/>
        </authorList>
    </citation>
    <scope>NUCLEOTIDE SEQUENCE [LARGE SCALE GENOMIC DNA]</scope>
    <source>
        <strain evidence="1 2">DAOM 197198</strain>
    </source>
</reference>
<reference evidence="1 2" key="1">
    <citation type="journal article" date="2013" name="Proc. Natl. Acad. Sci. U.S.A.">
        <title>Genome of an arbuscular mycorrhizal fungus provides insight into the oldest plant symbiosis.</title>
        <authorList>
            <person name="Tisserant E."/>
            <person name="Malbreil M."/>
            <person name="Kuo A."/>
            <person name="Kohler A."/>
            <person name="Symeonidi A."/>
            <person name="Balestrini R."/>
            <person name="Charron P."/>
            <person name="Duensing N."/>
            <person name="Frei Dit Frey N."/>
            <person name="Gianinazzi-Pearson V."/>
            <person name="Gilbert L.B."/>
            <person name="Handa Y."/>
            <person name="Herr J.R."/>
            <person name="Hijri M."/>
            <person name="Koul R."/>
            <person name="Kawaguchi M."/>
            <person name="Krajinski F."/>
            <person name="Lammers P.J."/>
            <person name="Masclaux F.G."/>
            <person name="Murat C."/>
            <person name="Morin E."/>
            <person name="Ndikumana S."/>
            <person name="Pagni M."/>
            <person name="Petitpierre D."/>
            <person name="Requena N."/>
            <person name="Rosikiewicz P."/>
            <person name="Riley R."/>
            <person name="Saito K."/>
            <person name="San Clemente H."/>
            <person name="Shapiro H."/>
            <person name="van Tuinen D."/>
            <person name="Becard G."/>
            <person name="Bonfante P."/>
            <person name="Paszkowski U."/>
            <person name="Shachar-Hill Y.Y."/>
            <person name="Tuskan G.A."/>
            <person name="Young P.W."/>
            <person name="Sanders I.R."/>
            <person name="Henrissat B."/>
            <person name="Rensing S.A."/>
            <person name="Grigoriev I.V."/>
            <person name="Corradi N."/>
            <person name="Roux C."/>
            <person name="Martin F."/>
        </authorList>
    </citation>
    <scope>NUCLEOTIDE SEQUENCE [LARGE SCALE GENOMIC DNA]</scope>
    <source>
        <strain evidence="1 2">DAOM 197198</strain>
    </source>
</reference>
<feature type="non-terminal residue" evidence="1">
    <location>
        <position position="58"/>
    </location>
</feature>
<gene>
    <name evidence="1" type="ORF">GLOIN_2v1666804</name>
</gene>
<dbReference type="EMBL" id="AUPC02000215">
    <property type="protein sequence ID" value="POG65380.1"/>
    <property type="molecule type" value="Genomic_DNA"/>
</dbReference>
<keyword evidence="2" id="KW-1185">Reference proteome</keyword>
<accession>A0A2P4PJ21</accession>
<dbReference type="Gene3D" id="1.10.510.10">
    <property type="entry name" value="Transferase(Phosphotransferase) domain 1"/>
    <property type="match status" value="1"/>
</dbReference>
<comment type="caution">
    <text evidence="1">The sequence shown here is derived from an EMBL/GenBank/DDBJ whole genome shotgun (WGS) entry which is preliminary data.</text>
</comment>
<dbReference type="Proteomes" id="UP000018888">
    <property type="component" value="Unassembled WGS sequence"/>
</dbReference>
<proteinExistence type="predicted"/>
<dbReference type="SUPFAM" id="SSF56112">
    <property type="entry name" value="Protein kinase-like (PK-like)"/>
    <property type="match status" value="1"/>
</dbReference>
<evidence type="ECO:0000313" key="1">
    <source>
        <dbReference type="EMBL" id="POG65380.1"/>
    </source>
</evidence>
<name>A0A2P4PJ21_RHIID</name>
<sequence length="58" mass="6869">MWSWSIKFCQERVLELYLILIRDAIRAINDNNNIDNKKSDVYSVGVLLWEMSSGRNHL</sequence>
<evidence type="ECO:0008006" key="3">
    <source>
        <dbReference type="Google" id="ProtNLM"/>
    </source>
</evidence>
<evidence type="ECO:0000313" key="2">
    <source>
        <dbReference type="Proteomes" id="UP000018888"/>
    </source>
</evidence>
<protein>
    <recommendedName>
        <fullName evidence="3">Serine-threonine/tyrosine-protein kinase catalytic domain-containing protein</fullName>
    </recommendedName>
</protein>
<dbReference type="AlphaFoldDB" id="A0A2P4PJ21"/>
<dbReference type="InterPro" id="IPR011009">
    <property type="entry name" value="Kinase-like_dom_sf"/>
</dbReference>